<dbReference type="GeneID" id="40322066"/>
<keyword evidence="1" id="KW-0433">Leucine-rich repeat</keyword>
<reference evidence="5 6" key="1">
    <citation type="journal article" date="2018" name="BMC Genomics">
        <title>Genomic comparison of Trypanosoma conorhini and Trypanosoma rangeli to Trypanosoma cruzi strains of high and low virulence.</title>
        <authorList>
            <person name="Bradwell K.R."/>
            <person name="Koparde V.N."/>
            <person name="Matveyev A.V."/>
            <person name="Serrano M.G."/>
            <person name="Alves J.M."/>
            <person name="Parikh H."/>
            <person name="Huang B."/>
            <person name="Lee V."/>
            <person name="Espinosa-Alvarez O."/>
            <person name="Ortiz P.A."/>
            <person name="Costa-Martins A.G."/>
            <person name="Teixeira M.M."/>
            <person name="Buck G.A."/>
        </authorList>
    </citation>
    <scope>NUCLEOTIDE SEQUENCE [LARGE SCALE GENOMIC DNA]</scope>
    <source>
        <strain evidence="5 6">025E</strain>
    </source>
</reference>
<evidence type="ECO:0000313" key="6">
    <source>
        <dbReference type="Proteomes" id="UP000284403"/>
    </source>
</evidence>
<dbReference type="Proteomes" id="UP000284403">
    <property type="component" value="Unassembled WGS sequence"/>
</dbReference>
<keyword evidence="2" id="KW-0677">Repeat</keyword>
<dbReference type="Gene3D" id="3.80.10.10">
    <property type="entry name" value="Ribonuclease Inhibitor"/>
    <property type="match status" value="2"/>
</dbReference>
<evidence type="ECO:0000256" key="2">
    <source>
        <dbReference type="ARBA" id="ARBA00022737"/>
    </source>
</evidence>
<dbReference type="InterPro" id="IPR032675">
    <property type="entry name" value="LRR_dom_sf"/>
</dbReference>
<dbReference type="OrthoDB" id="1904536at2759"/>
<dbReference type="Pfam" id="PF13516">
    <property type="entry name" value="LRR_6"/>
    <property type="match status" value="1"/>
</dbReference>
<organism evidence="5 6">
    <name type="scientific">Trypanosoma conorhini</name>
    <dbReference type="NCBI Taxonomy" id="83891"/>
    <lineage>
        <taxon>Eukaryota</taxon>
        <taxon>Discoba</taxon>
        <taxon>Euglenozoa</taxon>
        <taxon>Kinetoplastea</taxon>
        <taxon>Metakinetoplastina</taxon>
        <taxon>Trypanosomatida</taxon>
        <taxon>Trypanosomatidae</taxon>
        <taxon>Trypanosoma</taxon>
    </lineage>
</organism>
<evidence type="ECO:0000256" key="1">
    <source>
        <dbReference type="ARBA" id="ARBA00022614"/>
    </source>
</evidence>
<dbReference type="SUPFAM" id="SSF52075">
    <property type="entry name" value="Outer arm dynein light chain 1"/>
    <property type="match status" value="1"/>
</dbReference>
<accession>A0A3R7NFT9</accession>
<dbReference type="RefSeq" id="XP_029224585.1">
    <property type="nucleotide sequence ID" value="XM_029375304.1"/>
</dbReference>
<gene>
    <name evidence="5" type="ORF">Tco025E_08455</name>
</gene>
<feature type="coiled-coil region" evidence="3">
    <location>
        <begin position="261"/>
        <end position="295"/>
    </location>
</feature>
<evidence type="ECO:0000313" key="5">
    <source>
        <dbReference type="EMBL" id="RNF02081.1"/>
    </source>
</evidence>
<dbReference type="AlphaFoldDB" id="A0A3R7NFT9"/>
<dbReference type="InterPro" id="IPR050576">
    <property type="entry name" value="Cilia_flagella_integrity"/>
</dbReference>
<dbReference type="SMART" id="SM00365">
    <property type="entry name" value="LRR_SD22"/>
    <property type="match status" value="4"/>
</dbReference>
<dbReference type="Pfam" id="PF13855">
    <property type="entry name" value="LRR_8"/>
    <property type="match status" value="1"/>
</dbReference>
<name>A0A3R7NFT9_9TRYP</name>
<sequence length="451" mass="51852">MAEMTKEVLIAACKNNGGYAAPRLNSQLFLQCRGFLRIENLEDYVNLKVLWLEQNAITELTGLETLQQLVSLFVQNNTITSLRTLPALSNLRVLNVSYNYLTSLAGLAQSCGCLETLQVSHNRIGSLDACRELWELKETLTSVDLSFNKIEVDEGKPGPVEFFTKLPNVSVIYFHGNPAIRGLRGYRRQMVLRLPQLMYLDERPVFTEERRCVEAWGSGGEAAEAQERAMIQNEKKKHLESCVRILSDRMEENRTVRDKLTKQWEEKRELELERLRNVRREFHAQREELTLLEERCRPSVGDSEVDSRLRIEEEFHAAKLALDATEKAHRRAYDHEKAVEAVRAEALKEIEEEFQQHQQQPQPQPRAGSEDNSLRGLLMSDEEMLQEMEEEILRVLEPLEGANQVSRTALKMERAIDTVASRLCGGKRSSASSQRMQVWKQFALWEGHAKE</sequence>
<dbReference type="PANTHER" id="PTHR45973:SF26">
    <property type="entry name" value="LEUCINE-RICH REPEAT-CONTAINING PROTEIN ODA7"/>
    <property type="match status" value="1"/>
</dbReference>
<proteinExistence type="predicted"/>
<dbReference type="InterPro" id="IPR001611">
    <property type="entry name" value="Leu-rich_rpt"/>
</dbReference>
<comment type="caution">
    <text evidence="5">The sequence shown here is derived from an EMBL/GenBank/DDBJ whole genome shotgun (WGS) entry which is preliminary data.</text>
</comment>
<evidence type="ECO:0000256" key="4">
    <source>
        <dbReference type="SAM" id="MobiDB-lite"/>
    </source>
</evidence>
<dbReference type="PROSITE" id="PS51450">
    <property type="entry name" value="LRR"/>
    <property type="match status" value="3"/>
</dbReference>
<feature type="region of interest" description="Disordered" evidence="4">
    <location>
        <begin position="352"/>
        <end position="372"/>
    </location>
</feature>
<dbReference type="EMBL" id="MKKU01000790">
    <property type="protein sequence ID" value="RNF02081.1"/>
    <property type="molecule type" value="Genomic_DNA"/>
</dbReference>
<protein>
    <submittedName>
        <fullName evidence="5">Leucine-rich repeat-containing protein ODA7</fullName>
    </submittedName>
</protein>
<keyword evidence="3" id="KW-0175">Coiled coil</keyword>
<keyword evidence="6" id="KW-1185">Reference proteome</keyword>
<evidence type="ECO:0000256" key="3">
    <source>
        <dbReference type="SAM" id="Coils"/>
    </source>
</evidence>
<dbReference type="PANTHER" id="PTHR45973">
    <property type="entry name" value="PROTEIN PHOSPHATASE 1 REGULATORY SUBUNIT SDS22-RELATED"/>
    <property type="match status" value="1"/>
</dbReference>